<keyword evidence="1" id="KW-0812">Transmembrane</keyword>
<proteinExistence type="predicted"/>
<gene>
    <name evidence="2" type="ORF">MUK42_13997</name>
</gene>
<name>A0A9E7H4U2_9LILI</name>
<keyword evidence="3" id="KW-1185">Reference proteome</keyword>
<evidence type="ECO:0000256" key="1">
    <source>
        <dbReference type="SAM" id="Phobius"/>
    </source>
</evidence>
<dbReference type="AlphaFoldDB" id="A0A9E7H4U2"/>
<organism evidence="2 3">
    <name type="scientific">Musa troglodytarum</name>
    <name type="common">fe'i banana</name>
    <dbReference type="NCBI Taxonomy" id="320322"/>
    <lineage>
        <taxon>Eukaryota</taxon>
        <taxon>Viridiplantae</taxon>
        <taxon>Streptophyta</taxon>
        <taxon>Embryophyta</taxon>
        <taxon>Tracheophyta</taxon>
        <taxon>Spermatophyta</taxon>
        <taxon>Magnoliopsida</taxon>
        <taxon>Liliopsida</taxon>
        <taxon>Zingiberales</taxon>
        <taxon>Musaceae</taxon>
        <taxon>Musa</taxon>
    </lineage>
</organism>
<evidence type="ECO:0000313" key="2">
    <source>
        <dbReference type="EMBL" id="URE27584.1"/>
    </source>
</evidence>
<dbReference type="Proteomes" id="UP001055439">
    <property type="component" value="Chromosome 8"/>
</dbReference>
<protein>
    <submittedName>
        <fullName evidence="2">Uncharacterized protein</fullName>
    </submittedName>
</protein>
<dbReference type="EMBL" id="CP097510">
    <property type="protein sequence ID" value="URE27584.1"/>
    <property type="molecule type" value="Genomic_DNA"/>
</dbReference>
<sequence length="74" mass="8453">MRPNPTRYLPQVTLETAARDLSRRNAAAFHRIALVYCAAAVHFIFSVDDAGEFLERFRTSPMLDFLLSVLRLGR</sequence>
<evidence type="ECO:0000313" key="3">
    <source>
        <dbReference type="Proteomes" id="UP001055439"/>
    </source>
</evidence>
<keyword evidence="1" id="KW-1133">Transmembrane helix</keyword>
<feature type="transmembrane region" description="Helical" evidence="1">
    <location>
        <begin position="28"/>
        <end position="47"/>
    </location>
</feature>
<reference evidence="2" key="1">
    <citation type="submission" date="2022-05" db="EMBL/GenBank/DDBJ databases">
        <title>The Musa troglodytarum L. genome provides insights into the mechanism of non-climacteric behaviour and enrichment of carotenoids.</title>
        <authorList>
            <person name="Wang J."/>
        </authorList>
    </citation>
    <scope>NUCLEOTIDE SEQUENCE</scope>
    <source>
        <tissue evidence="2">Leaf</tissue>
    </source>
</reference>
<accession>A0A9E7H4U2</accession>
<keyword evidence="1" id="KW-0472">Membrane</keyword>